<dbReference type="SMART" id="SM00184">
    <property type="entry name" value="RING"/>
    <property type="match status" value="1"/>
</dbReference>
<dbReference type="GO" id="GO:0061630">
    <property type="term" value="F:ubiquitin protein ligase activity"/>
    <property type="evidence" value="ECO:0007669"/>
    <property type="project" value="InterPro"/>
</dbReference>
<keyword evidence="3" id="KW-0862">Zinc</keyword>
<evidence type="ECO:0000256" key="4">
    <source>
        <dbReference type="PROSITE-ProRule" id="PRU00175"/>
    </source>
</evidence>
<dbReference type="EMBL" id="PDLN01000001">
    <property type="protein sequence ID" value="RDW94761.1"/>
    <property type="molecule type" value="Genomic_DNA"/>
</dbReference>
<accession>A0A3D8T8K2</accession>
<feature type="region of interest" description="Disordered" evidence="5">
    <location>
        <begin position="39"/>
        <end position="170"/>
    </location>
</feature>
<dbReference type="GO" id="GO:0033768">
    <property type="term" value="C:SUMO-targeted ubiquitin ligase complex"/>
    <property type="evidence" value="ECO:0007669"/>
    <property type="project" value="TreeGrafter"/>
</dbReference>
<dbReference type="Pfam" id="PF13920">
    <property type="entry name" value="zf-C3HC4_3"/>
    <property type="match status" value="1"/>
</dbReference>
<protein>
    <recommendedName>
        <fullName evidence="6">RING-type domain-containing protein</fullName>
    </recommendedName>
</protein>
<dbReference type="GO" id="GO:0006511">
    <property type="term" value="P:ubiquitin-dependent protein catabolic process"/>
    <property type="evidence" value="ECO:0007669"/>
    <property type="project" value="TreeGrafter"/>
</dbReference>
<dbReference type="Proteomes" id="UP000256328">
    <property type="component" value="Unassembled WGS sequence"/>
</dbReference>
<dbReference type="GO" id="GO:0140082">
    <property type="term" value="F:SUMO-ubiquitin ligase activity"/>
    <property type="evidence" value="ECO:0007669"/>
    <property type="project" value="TreeGrafter"/>
</dbReference>
<dbReference type="InterPro" id="IPR049627">
    <property type="entry name" value="SLX8"/>
</dbReference>
<evidence type="ECO:0000256" key="1">
    <source>
        <dbReference type="ARBA" id="ARBA00022723"/>
    </source>
</evidence>
<proteinExistence type="predicted"/>
<dbReference type="PROSITE" id="PS50089">
    <property type="entry name" value="ZF_RING_2"/>
    <property type="match status" value="1"/>
</dbReference>
<dbReference type="PROSITE" id="PS00518">
    <property type="entry name" value="ZF_RING_1"/>
    <property type="match status" value="1"/>
</dbReference>
<dbReference type="InterPro" id="IPR017907">
    <property type="entry name" value="Znf_RING_CS"/>
</dbReference>
<dbReference type="AlphaFoldDB" id="A0A3D8T8K2"/>
<evidence type="ECO:0000313" key="7">
    <source>
        <dbReference type="EMBL" id="RDW94761.1"/>
    </source>
</evidence>
<dbReference type="GO" id="GO:0032183">
    <property type="term" value="F:SUMO binding"/>
    <property type="evidence" value="ECO:0007669"/>
    <property type="project" value="TreeGrafter"/>
</dbReference>
<dbReference type="InterPro" id="IPR013083">
    <property type="entry name" value="Znf_RING/FYVE/PHD"/>
</dbReference>
<dbReference type="OrthoDB" id="6270329at2759"/>
<dbReference type="Gene3D" id="3.30.40.10">
    <property type="entry name" value="Zinc/RING finger domain, C3HC4 (zinc finger)"/>
    <property type="match status" value="1"/>
</dbReference>
<feature type="region of interest" description="Disordered" evidence="5">
    <location>
        <begin position="1"/>
        <end position="22"/>
    </location>
</feature>
<feature type="domain" description="RING-type" evidence="6">
    <location>
        <begin position="219"/>
        <end position="261"/>
    </location>
</feature>
<dbReference type="SUPFAM" id="SSF57850">
    <property type="entry name" value="RING/U-box"/>
    <property type="match status" value="1"/>
</dbReference>
<gene>
    <name evidence="7" type="ORF">BP5796_00524</name>
</gene>
<evidence type="ECO:0000259" key="6">
    <source>
        <dbReference type="PROSITE" id="PS50089"/>
    </source>
</evidence>
<reference evidence="7 8" key="1">
    <citation type="journal article" date="2018" name="IMA Fungus">
        <title>IMA Genome-F 9: Draft genome sequence of Annulohypoxylon stygium, Aspergillus mulundensis, Berkeleyomyces basicola (syn. Thielaviopsis basicola), Ceratocystis smalleyi, two Cercospora beticola strains, Coleophoma cylindrospora, Fusarium fracticaudum, Phialophora cf. hyalina, and Morchella septimelata.</title>
        <authorList>
            <person name="Wingfield B.D."/>
            <person name="Bills G.F."/>
            <person name="Dong Y."/>
            <person name="Huang W."/>
            <person name="Nel W.J."/>
            <person name="Swalarsk-Parry B.S."/>
            <person name="Vaghefi N."/>
            <person name="Wilken P.M."/>
            <person name="An Z."/>
            <person name="de Beer Z.W."/>
            <person name="De Vos L."/>
            <person name="Chen L."/>
            <person name="Duong T.A."/>
            <person name="Gao Y."/>
            <person name="Hammerbacher A."/>
            <person name="Kikkert J.R."/>
            <person name="Li Y."/>
            <person name="Li H."/>
            <person name="Li K."/>
            <person name="Li Q."/>
            <person name="Liu X."/>
            <person name="Ma X."/>
            <person name="Naidoo K."/>
            <person name="Pethybridge S.J."/>
            <person name="Sun J."/>
            <person name="Steenkamp E.T."/>
            <person name="van der Nest M.A."/>
            <person name="van Wyk S."/>
            <person name="Wingfield M.J."/>
            <person name="Xiong C."/>
            <person name="Yue Q."/>
            <person name="Zhang X."/>
        </authorList>
    </citation>
    <scope>NUCLEOTIDE SEQUENCE [LARGE SCALE GENOMIC DNA]</scope>
    <source>
        <strain evidence="7 8">BP5796</strain>
    </source>
</reference>
<keyword evidence="2 4" id="KW-0863">Zinc-finger</keyword>
<dbReference type="InterPro" id="IPR001841">
    <property type="entry name" value="Znf_RING"/>
</dbReference>
<evidence type="ECO:0000313" key="8">
    <source>
        <dbReference type="Proteomes" id="UP000256328"/>
    </source>
</evidence>
<dbReference type="PANTHER" id="PTHR47094:SF1">
    <property type="entry name" value="RING-TYPE E3 UBIQUITIN TRANSFERASE"/>
    <property type="match status" value="1"/>
</dbReference>
<keyword evidence="1" id="KW-0479">Metal-binding</keyword>
<keyword evidence="8" id="KW-1185">Reference proteome</keyword>
<name>A0A3D8T8K2_9HELO</name>
<dbReference type="PANTHER" id="PTHR47094">
    <property type="entry name" value="ELFLESS, ISOFORM B"/>
    <property type="match status" value="1"/>
</dbReference>
<organism evidence="7 8">
    <name type="scientific">Coleophoma crateriformis</name>
    <dbReference type="NCBI Taxonomy" id="565419"/>
    <lineage>
        <taxon>Eukaryota</taxon>
        <taxon>Fungi</taxon>
        <taxon>Dikarya</taxon>
        <taxon>Ascomycota</taxon>
        <taxon>Pezizomycotina</taxon>
        <taxon>Leotiomycetes</taxon>
        <taxon>Helotiales</taxon>
        <taxon>Dermateaceae</taxon>
        <taxon>Coleophoma</taxon>
    </lineage>
</organism>
<feature type="compositionally biased region" description="Low complexity" evidence="5">
    <location>
        <begin position="72"/>
        <end position="95"/>
    </location>
</feature>
<evidence type="ECO:0000256" key="3">
    <source>
        <dbReference type="ARBA" id="ARBA00022833"/>
    </source>
</evidence>
<evidence type="ECO:0000256" key="2">
    <source>
        <dbReference type="ARBA" id="ARBA00022771"/>
    </source>
</evidence>
<sequence>MSSQADSQAASGSASGLSAGASWSSASFASEAQLMDDLFGDGFPDYINDPFEPPLFVPEASALEQPQEGEQASRQPSLQRQRQQTPPPTQQSRHSFGPRNILNSPDIFAEFTEFTPSPRRARSPSVVNLTDSAPVVDLTGSPDMAPSKKRKRASEATPKRKSSTPQQVRKGVATDAIDLVDVDDISQYEEMKKKEQAELLKQQQLDEASRPVKLAEFQCIICMDNPTDLTVTHCGHLFCSECLHEALHAGNNEKKSCPVCRTTISTNPLSRSGDKKPKNSFFHLEMKLVTRNRKGKQPQRSS</sequence>
<dbReference type="GO" id="GO:0008270">
    <property type="term" value="F:zinc ion binding"/>
    <property type="evidence" value="ECO:0007669"/>
    <property type="project" value="UniProtKB-KW"/>
</dbReference>
<evidence type="ECO:0000256" key="5">
    <source>
        <dbReference type="SAM" id="MobiDB-lite"/>
    </source>
</evidence>
<comment type="caution">
    <text evidence="7">The sequence shown here is derived from an EMBL/GenBank/DDBJ whole genome shotgun (WGS) entry which is preliminary data.</text>
</comment>